<dbReference type="PANTHER" id="PTHR35789:SF1">
    <property type="entry name" value="SPORE GERMINATION PROTEIN B3"/>
    <property type="match status" value="1"/>
</dbReference>
<dbReference type="GO" id="GO:0016020">
    <property type="term" value="C:membrane"/>
    <property type="evidence" value="ECO:0007669"/>
    <property type="project" value="UniProtKB-SubCell"/>
</dbReference>
<dbReference type="Proteomes" id="UP000193834">
    <property type="component" value="Unassembled WGS sequence"/>
</dbReference>
<evidence type="ECO:0000256" key="6">
    <source>
        <dbReference type="ARBA" id="ARBA00023139"/>
    </source>
</evidence>
<feature type="domain" description="Spore germination protein N-terminal" evidence="9">
    <location>
        <begin position="22"/>
        <end position="197"/>
    </location>
</feature>
<dbReference type="GO" id="GO:0009847">
    <property type="term" value="P:spore germination"/>
    <property type="evidence" value="ECO:0007669"/>
    <property type="project" value="InterPro"/>
</dbReference>
<dbReference type="RefSeq" id="WP_085493088.1">
    <property type="nucleotide sequence ID" value="NZ_FXAZ01000001.1"/>
</dbReference>
<feature type="domain" description="Spore germination GerAC-like C-terminal" evidence="8">
    <location>
        <begin position="213"/>
        <end position="378"/>
    </location>
</feature>
<gene>
    <name evidence="10" type="ORF">SAMN06295960_0880</name>
</gene>
<dbReference type="OrthoDB" id="9816067at2"/>
<comment type="subcellular location">
    <subcellularLocation>
        <location evidence="1">Membrane</location>
        <topology evidence="1">Lipid-anchor</topology>
    </subcellularLocation>
</comment>
<dbReference type="NCBIfam" id="TIGR02887">
    <property type="entry name" value="spore_ger_x_C"/>
    <property type="match status" value="1"/>
</dbReference>
<evidence type="ECO:0000256" key="4">
    <source>
        <dbReference type="ARBA" id="ARBA00022729"/>
    </source>
</evidence>
<evidence type="ECO:0000256" key="3">
    <source>
        <dbReference type="ARBA" id="ARBA00022544"/>
    </source>
</evidence>
<evidence type="ECO:0000313" key="11">
    <source>
        <dbReference type="Proteomes" id="UP000193834"/>
    </source>
</evidence>
<evidence type="ECO:0000259" key="9">
    <source>
        <dbReference type="Pfam" id="PF25198"/>
    </source>
</evidence>
<dbReference type="Pfam" id="PF05504">
    <property type="entry name" value="Spore_GerAC"/>
    <property type="match status" value="1"/>
</dbReference>
<organism evidence="10 11">
    <name type="scientific">Paenibacillus aquistagni</name>
    <dbReference type="NCBI Taxonomy" id="1852522"/>
    <lineage>
        <taxon>Bacteria</taxon>
        <taxon>Bacillati</taxon>
        <taxon>Bacillota</taxon>
        <taxon>Bacilli</taxon>
        <taxon>Bacillales</taxon>
        <taxon>Paenibacillaceae</taxon>
        <taxon>Paenibacillus</taxon>
    </lineage>
</organism>
<accession>A0A1X7IVT2</accession>
<keyword evidence="5" id="KW-0472">Membrane</keyword>
<evidence type="ECO:0000256" key="7">
    <source>
        <dbReference type="ARBA" id="ARBA00023288"/>
    </source>
</evidence>
<protein>
    <submittedName>
        <fullName evidence="10">Spore germination protein KC</fullName>
    </submittedName>
</protein>
<keyword evidence="11" id="KW-1185">Reference proteome</keyword>
<dbReference type="Gene3D" id="3.30.300.210">
    <property type="entry name" value="Nutrient germinant receptor protein C, domain 3"/>
    <property type="match status" value="1"/>
</dbReference>
<dbReference type="InterPro" id="IPR038501">
    <property type="entry name" value="Spore_GerAC_C_sf"/>
</dbReference>
<evidence type="ECO:0000259" key="8">
    <source>
        <dbReference type="Pfam" id="PF05504"/>
    </source>
</evidence>
<evidence type="ECO:0000256" key="5">
    <source>
        <dbReference type="ARBA" id="ARBA00023136"/>
    </source>
</evidence>
<dbReference type="PANTHER" id="PTHR35789">
    <property type="entry name" value="SPORE GERMINATION PROTEIN B3"/>
    <property type="match status" value="1"/>
</dbReference>
<evidence type="ECO:0000256" key="2">
    <source>
        <dbReference type="ARBA" id="ARBA00007886"/>
    </source>
</evidence>
<dbReference type="InterPro" id="IPR057336">
    <property type="entry name" value="GerAC_N"/>
</dbReference>
<evidence type="ECO:0000313" key="10">
    <source>
        <dbReference type="EMBL" id="SMG19193.1"/>
    </source>
</evidence>
<keyword evidence="4" id="KW-0732">Signal</keyword>
<keyword evidence="3" id="KW-0309">Germination</keyword>
<dbReference type="EMBL" id="FXAZ01000001">
    <property type="protein sequence ID" value="SMG19193.1"/>
    <property type="molecule type" value="Genomic_DNA"/>
</dbReference>
<keyword evidence="7" id="KW-0449">Lipoprotein</keyword>
<evidence type="ECO:0000256" key="1">
    <source>
        <dbReference type="ARBA" id="ARBA00004635"/>
    </source>
</evidence>
<comment type="similarity">
    <text evidence="2">Belongs to the GerABKC lipoprotein family.</text>
</comment>
<dbReference type="InterPro" id="IPR008844">
    <property type="entry name" value="Spore_GerAC-like"/>
</dbReference>
<name>A0A1X7IVT2_9BACL</name>
<dbReference type="Pfam" id="PF25198">
    <property type="entry name" value="Spore_GerAC_N"/>
    <property type="match status" value="1"/>
</dbReference>
<dbReference type="InterPro" id="IPR046953">
    <property type="entry name" value="Spore_GerAC-like_C"/>
</dbReference>
<proteinExistence type="inferred from homology"/>
<dbReference type="PROSITE" id="PS51257">
    <property type="entry name" value="PROKAR_LIPOPROTEIN"/>
    <property type="match status" value="1"/>
</dbReference>
<dbReference type="AlphaFoldDB" id="A0A1X7IVT2"/>
<sequence length="392" mass="43298">MKRIIRIICLLSMVFLLAGCWDVRELNETGFVTAIGIDSGQSKKLNVSVQVINPSGGSSMLSGGSSNAMSTLSYSAEGDNVFEATRKISKSISRQLHYGHTVLLAISEELARTEGIVHILDGIERDNELRSSASIILTKGLTAEQFLHTGALLDRIGAMKVKRLLNNTEEILGENSDGRLYQVIRTLTSPGREAWINGFKIQDDRGAKYTIADGIGVFRHGTLIGWIDNETSRGVLWTLGKVKSTLISLDYGGEKKNIGIETYRTQAKMKAVSKNGKPVIHIVIKAQANIGEVDADVDLLDPMVIMELEKQANAAIKEEIESSIKKLQEMKSDIYGFGNVIHQGQPKLWKKVAADWTDRTFPTLETVVTVDLHIHRLGLRTNPLIRSMEEQE</sequence>
<dbReference type="STRING" id="1852522.SAMN06295960_0880"/>
<reference evidence="10 11" key="1">
    <citation type="submission" date="2017-04" db="EMBL/GenBank/DDBJ databases">
        <authorList>
            <person name="Afonso C.L."/>
            <person name="Miller P.J."/>
            <person name="Scott M.A."/>
            <person name="Spackman E."/>
            <person name="Goraichik I."/>
            <person name="Dimitrov K.M."/>
            <person name="Suarez D.L."/>
            <person name="Swayne D.E."/>
        </authorList>
    </citation>
    <scope>NUCLEOTIDE SEQUENCE [LARGE SCALE GENOMIC DNA]</scope>
    <source>
        <strain evidence="10 11">11</strain>
    </source>
</reference>
<keyword evidence="6" id="KW-0564">Palmitate</keyword>